<keyword evidence="3" id="KW-0997">Cell inner membrane</keyword>
<dbReference type="CDD" id="cd03215">
    <property type="entry name" value="ABC_Carb_Monos_II"/>
    <property type="match status" value="1"/>
</dbReference>
<proteinExistence type="predicted"/>
<dbReference type="InterPro" id="IPR050107">
    <property type="entry name" value="ABC_carbohydrate_import_ATPase"/>
</dbReference>
<dbReference type="Gene3D" id="3.40.50.300">
    <property type="entry name" value="P-loop containing nucleotide triphosphate hydrolases"/>
    <property type="match status" value="2"/>
</dbReference>
<gene>
    <name evidence="11" type="ORF">CRM94_01215</name>
</gene>
<name>A0A2A7SBD5_BURGA</name>
<accession>A0A2A7SBD5</accession>
<dbReference type="SMART" id="SM00382">
    <property type="entry name" value="AAA"/>
    <property type="match status" value="2"/>
</dbReference>
<evidence type="ECO:0000313" key="12">
    <source>
        <dbReference type="Proteomes" id="UP000220629"/>
    </source>
</evidence>
<dbReference type="InterPro" id="IPR027417">
    <property type="entry name" value="P-loop_NTPase"/>
</dbReference>
<dbReference type="EMBL" id="PDDY01000001">
    <property type="protein sequence ID" value="PEH40891.1"/>
    <property type="molecule type" value="Genomic_DNA"/>
</dbReference>
<keyword evidence="1" id="KW-0813">Transport</keyword>
<evidence type="ECO:0000256" key="4">
    <source>
        <dbReference type="ARBA" id="ARBA00022597"/>
    </source>
</evidence>
<dbReference type="InterPro" id="IPR003439">
    <property type="entry name" value="ABC_transporter-like_ATP-bd"/>
</dbReference>
<keyword evidence="2" id="KW-1003">Cell membrane</keyword>
<keyword evidence="8" id="KW-1278">Translocase</keyword>
<dbReference type="PROSITE" id="PS50893">
    <property type="entry name" value="ABC_TRANSPORTER_2"/>
    <property type="match status" value="2"/>
</dbReference>
<evidence type="ECO:0000313" key="11">
    <source>
        <dbReference type="EMBL" id="PEH40891.1"/>
    </source>
</evidence>
<organism evidence="11 12">
    <name type="scientific">Burkholderia gladioli</name>
    <name type="common">Pseudomonas marginata</name>
    <name type="synonym">Phytomonas marginata</name>
    <dbReference type="NCBI Taxonomy" id="28095"/>
    <lineage>
        <taxon>Bacteria</taxon>
        <taxon>Pseudomonadati</taxon>
        <taxon>Pseudomonadota</taxon>
        <taxon>Betaproteobacteria</taxon>
        <taxon>Burkholderiales</taxon>
        <taxon>Burkholderiaceae</taxon>
        <taxon>Burkholderia</taxon>
    </lineage>
</organism>
<comment type="caution">
    <text evidence="11">The sequence shown here is derived from an EMBL/GenBank/DDBJ whole genome shotgun (WGS) entry which is preliminary data.</text>
</comment>
<dbReference type="InterPro" id="IPR017871">
    <property type="entry name" value="ABC_transporter-like_CS"/>
</dbReference>
<dbReference type="AlphaFoldDB" id="A0A2A7SBD5"/>
<keyword evidence="9" id="KW-0472">Membrane</keyword>
<evidence type="ECO:0000256" key="8">
    <source>
        <dbReference type="ARBA" id="ARBA00022967"/>
    </source>
</evidence>
<dbReference type="PANTHER" id="PTHR43790:SF3">
    <property type="entry name" value="D-ALLOSE IMPORT ATP-BINDING PROTEIN ALSA-RELATED"/>
    <property type="match status" value="1"/>
</dbReference>
<dbReference type="GO" id="GO:0016887">
    <property type="term" value="F:ATP hydrolysis activity"/>
    <property type="evidence" value="ECO:0007669"/>
    <property type="project" value="InterPro"/>
</dbReference>
<evidence type="ECO:0000259" key="10">
    <source>
        <dbReference type="PROSITE" id="PS50893"/>
    </source>
</evidence>
<keyword evidence="5" id="KW-0677">Repeat</keyword>
<evidence type="ECO:0000256" key="5">
    <source>
        <dbReference type="ARBA" id="ARBA00022737"/>
    </source>
</evidence>
<dbReference type="InterPro" id="IPR003593">
    <property type="entry name" value="AAA+_ATPase"/>
</dbReference>
<dbReference type="PROSITE" id="PS00211">
    <property type="entry name" value="ABC_TRANSPORTER_1"/>
    <property type="match status" value="1"/>
</dbReference>
<evidence type="ECO:0000256" key="2">
    <source>
        <dbReference type="ARBA" id="ARBA00022475"/>
    </source>
</evidence>
<feature type="domain" description="ABC transporter" evidence="10">
    <location>
        <begin position="259"/>
        <end position="501"/>
    </location>
</feature>
<feature type="domain" description="ABC transporter" evidence="10">
    <location>
        <begin position="11"/>
        <end position="247"/>
    </location>
</feature>
<evidence type="ECO:0000256" key="1">
    <source>
        <dbReference type="ARBA" id="ARBA00022448"/>
    </source>
</evidence>
<dbReference type="SUPFAM" id="SSF52540">
    <property type="entry name" value="P-loop containing nucleoside triphosphate hydrolases"/>
    <property type="match status" value="2"/>
</dbReference>
<dbReference type="GO" id="GO:0005524">
    <property type="term" value="F:ATP binding"/>
    <property type="evidence" value="ECO:0007669"/>
    <property type="project" value="UniProtKB-KW"/>
</dbReference>
<dbReference type="CDD" id="cd03216">
    <property type="entry name" value="ABC_Carb_Monos_I"/>
    <property type="match status" value="1"/>
</dbReference>
<dbReference type="Proteomes" id="UP000220629">
    <property type="component" value="Unassembled WGS sequence"/>
</dbReference>
<keyword evidence="4" id="KW-0762">Sugar transport</keyword>
<evidence type="ECO:0000256" key="7">
    <source>
        <dbReference type="ARBA" id="ARBA00022840"/>
    </source>
</evidence>
<reference evidence="12" key="1">
    <citation type="submission" date="2017-09" db="EMBL/GenBank/DDBJ databases">
        <title>FDA dAtabase for Regulatory Grade micrObial Sequences (FDA-ARGOS): Supporting development and validation of Infectious Disease Dx tests.</title>
        <authorList>
            <person name="Minogue T."/>
            <person name="Wolcott M."/>
            <person name="Wasieloski L."/>
            <person name="Aguilar W."/>
            <person name="Moore D."/>
            <person name="Tallon L."/>
            <person name="Sadzewicz L."/>
            <person name="Ott S."/>
            <person name="Zhao X."/>
            <person name="Nagaraj S."/>
            <person name="Vavikolanu K."/>
            <person name="Aluvathingal J."/>
            <person name="Nadendla S."/>
            <person name="Sichtig H."/>
        </authorList>
    </citation>
    <scope>NUCLEOTIDE SEQUENCE [LARGE SCALE GENOMIC DNA]</scope>
    <source>
        <strain evidence="12">FDAARGOS_390</strain>
    </source>
</reference>
<keyword evidence="6" id="KW-0547">Nucleotide-binding</keyword>
<evidence type="ECO:0000256" key="9">
    <source>
        <dbReference type="ARBA" id="ARBA00023136"/>
    </source>
</evidence>
<evidence type="ECO:0000256" key="3">
    <source>
        <dbReference type="ARBA" id="ARBA00022519"/>
    </source>
</evidence>
<sequence length="517" mass="55026">MSGPASTPPALALRGIVKRFDGVPALRGASLTVPRGTVHGLIGQNGAGKSTLIKILAGIHEADAGSIEVDGLARRGAAGIGFIHQERLLAPTLTVAEALWLGREPAFGPRAAGSLRLLDRRRMRRAALDALDAHFGVTLPPDRLIGELSVAEQQLVQITRVLVEQPAILVFDEPTAALVSREVERLLRTIEHLRERGQTILYVSHYLNEIAQVCDGVTVLRDGADVAHFDARASSVEAMVAAMIGEDAPSGAQAAPRAIGPARLRVQAWSAPGRFEDVSFSVGRGEIVGVTGLLGSGGKPLVRSLFGLERGVSGGLALDGRALRLRSPRDAVRQGIAFVPEDRRAHGVAPALSVRENISLASLGRVSRFGLMARARETGIVAGLIEALAIRAPGSDAPVRQLSGGNQQKVALAKWLSRASHVYLLDEPTIGVDIGAKHEIYRLLERLAREGASVLLFSSDLIELLSITDRVLVMARGRLVRELVTRDTDRHELLAWATGARGGDAFERGQARSEVAA</sequence>
<protein>
    <submittedName>
        <fullName evidence="11">Sugar ABC transporter</fullName>
    </submittedName>
</protein>
<dbReference type="RefSeq" id="WP_098151345.1">
    <property type="nucleotide sequence ID" value="NZ_CP065596.1"/>
</dbReference>
<dbReference type="Pfam" id="PF00005">
    <property type="entry name" value="ABC_tran"/>
    <property type="match status" value="2"/>
</dbReference>
<dbReference type="PANTHER" id="PTHR43790">
    <property type="entry name" value="CARBOHYDRATE TRANSPORT ATP-BINDING PROTEIN MG119-RELATED"/>
    <property type="match status" value="1"/>
</dbReference>
<keyword evidence="7" id="KW-0067">ATP-binding</keyword>
<evidence type="ECO:0000256" key="6">
    <source>
        <dbReference type="ARBA" id="ARBA00022741"/>
    </source>
</evidence>